<organism evidence="1 2">
    <name type="scientific">Clavispora lusitaniae</name>
    <name type="common">Candida lusitaniae</name>
    <dbReference type="NCBI Taxonomy" id="36911"/>
    <lineage>
        <taxon>Eukaryota</taxon>
        <taxon>Fungi</taxon>
        <taxon>Dikarya</taxon>
        <taxon>Ascomycota</taxon>
        <taxon>Saccharomycotina</taxon>
        <taxon>Pichiomycetes</taxon>
        <taxon>Metschnikowiaceae</taxon>
        <taxon>Clavispora</taxon>
    </lineage>
</organism>
<accession>A0ACD0WFS0</accession>
<gene>
    <name evidence="1" type="ORF">EJF14_20034</name>
</gene>
<proteinExistence type="predicted"/>
<evidence type="ECO:0000313" key="1">
    <source>
        <dbReference type="EMBL" id="QFZ26139.1"/>
    </source>
</evidence>
<dbReference type="EMBL" id="CP038485">
    <property type="protein sequence ID" value="QFZ26139.1"/>
    <property type="molecule type" value="Genomic_DNA"/>
</dbReference>
<name>A0ACD0WFS0_CLALS</name>
<reference evidence="2" key="1">
    <citation type="journal article" date="2019" name="MBio">
        <title>Comparative genomics for the elucidation of multidrug resistance (MDR) in Candida lusitaniae.</title>
        <authorList>
            <person name="Kannan A."/>
            <person name="Asner S.A."/>
            <person name="Trachsel E."/>
            <person name="Kelly S."/>
            <person name="Parker J."/>
            <person name="Sanglard D."/>
        </authorList>
    </citation>
    <scope>NUCLEOTIDE SEQUENCE [LARGE SCALE GENOMIC DNA]</scope>
    <source>
        <strain evidence="2">P1</strain>
    </source>
</reference>
<sequence length="237" mass="26678">MFVHRYECTPAPYASLRLFIFTCLQRMPPKFQKSRNYAKLDQQHEDDVLDAYSWILETTGTQDVVLAHIPSLLDHLAIPHIYTRDIAECIEWFYDIAKVKAARGGPRWIIAQDLLTQLTISSYVNGEFDVSDVVDIDKLLKFCARLIKFRDCSETIESAWALFLDAGGSPKTGRLSAKELRRVKSYLQLDDISDSILIDMLGCGAADGRVDFSFSGSELSIGIKSFAEILGQLGELD</sequence>
<dbReference type="Proteomes" id="UP000326582">
    <property type="component" value="Chromosome 2"/>
</dbReference>
<evidence type="ECO:0000313" key="2">
    <source>
        <dbReference type="Proteomes" id="UP000326582"/>
    </source>
</evidence>
<keyword evidence="2" id="KW-1185">Reference proteome</keyword>
<protein>
    <submittedName>
        <fullName evidence="1">Uncharacterized protein</fullName>
    </submittedName>
</protein>